<proteinExistence type="inferred from homology"/>
<protein>
    <recommendedName>
        <fullName evidence="5">Aldose 1-epimerase</fullName>
        <ecNumber evidence="5">5.1.3.3</ecNumber>
    </recommendedName>
</protein>
<dbReference type="EC" id="5.1.3.3" evidence="5"/>
<evidence type="ECO:0000313" key="6">
    <source>
        <dbReference type="EMBL" id="MCL1629965.1"/>
    </source>
</evidence>
<evidence type="ECO:0000256" key="5">
    <source>
        <dbReference type="PIRNR" id="PIRNR005096"/>
    </source>
</evidence>
<dbReference type="PANTHER" id="PTHR10091">
    <property type="entry name" value="ALDOSE-1-EPIMERASE"/>
    <property type="match status" value="1"/>
</dbReference>
<dbReference type="EMBL" id="JALZWP010000020">
    <property type="protein sequence ID" value="MCL1629965.1"/>
    <property type="molecule type" value="Genomic_DNA"/>
</dbReference>
<dbReference type="InterPro" id="IPR008183">
    <property type="entry name" value="Aldose_1/G6P_1-epimerase"/>
</dbReference>
<comment type="pathway">
    <text evidence="1 5">Carbohydrate metabolism; hexose metabolism.</text>
</comment>
<keyword evidence="4 5" id="KW-0119">Carbohydrate metabolism</keyword>
<dbReference type="Pfam" id="PF01263">
    <property type="entry name" value="Aldose_epim"/>
    <property type="match status" value="1"/>
</dbReference>
<evidence type="ECO:0000313" key="7">
    <source>
        <dbReference type="Proteomes" id="UP001202550"/>
    </source>
</evidence>
<dbReference type="PIRSF" id="PIRSF005096">
    <property type="entry name" value="GALM"/>
    <property type="match status" value="1"/>
</dbReference>
<dbReference type="CDD" id="cd09019">
    <property type="entry name" value="galactose_mutarotase_like"/>
    <property type="match status" value="1"/>
</dbReference>
<reference evidence="6 7" key="1">
    <citation type="submission" date="2022-05" db="EMBL/GenBank/DDBJ databases">
        <title>Seasonal and diel survey of microbial diversity of the Tyrrhenian coast.</title>
        <authorList>
            <person name="Gattoni G."/>
            <person name="Corral P."/>
        </authorList>
    </citation>
    <scope>NUCLEOTIDE SEQUENCE [LARGE SCALE GENOMIC DNA]</scope>
    <source>
        <strain evidence="6 7">V10</strain>
    </source>
</reference>
<dbReference type="InterPro" id="IPR015443">
    <property type="entry name" value="Aldose_1-epimerase"/>
</dbReference>
<comment type="caution">
    <text evidence="6">The sequence shown here is derived from an EMBL/GenBank/DDBJ whole genome shotgun (WGS) entry which is preliminary data.</text>
</comment>
<keyword evidence="7" id="KW-1185">Reference proteome</keyword>
<name>A0ABT0M6F2_9RHOB</name>
<dbReference type="InterPro" id="IPR014718">
    <property type="entry name" value="GH-type_carb-bd"/>
</dbReference>
<gene>
    <name evidence="6" type="ORF">M3N55_14615</name>
</gene>
<dbReference type="InterPro" id="IPR047215">
    <property type="entry name" value="Galactose_mutarotase-like"/>
</dbReference>
<keyword evidence="3 5" id="KW-0413">Isomerase</keyword>
<comment type="similarity">
    <text evidence="2 5">Belongs to the aldose epimerase family.</text>
</comment>
<evidence type="ECO:0000256" key="3">
    <source>
        <dbReference type="ARBA" id="ARBA00023235"/>
    </source>
</evidence>
<dbReference type="Proteomes" id="UP001202550">
    <property type="component" value="Unassembled WGS sequence"/>
</dbReference>
<evidence type="ECO:0000256" key="2">
    <source>
        <dbReference type="ARBA" id="ARBA00006206"/>
    </source>
</evidence>
<dbReference type="InterPro" id="IPR011013">
    <property type="entry name" value="Gal_mutarotase_sf_dom"/>
</dbReference>
<evidence type="ECO:0000256" key="4">
    <source>
        <dbReference type="ARBA" id="ARBA00023277"/>
    </source>
</evidence>
<dbReference type="PANTHER" id="PTHR10091:SF49">
    <property type="entry name" value="ALDOSE 1-EPIMERASE"/>
    <property type="match status" value="1"/>
</dbReference>
<sequence>MTIDVFGHMPDGRPVKRIRLRAGDLQAHILTLGAIVQDLRMDGVAHPLVLGATTLAPYLGPMHYFGATVGRFANRIAQGRFSLDGQLYQLSRNFRGRHCLHGGQIGSAERLWSVTQVTEDSVTLTLVLPDGDMGFPGNLEVSLTISLSDRALGFDIRATSDRDTICSFAHHGYFILDNSGSLAHHRLQIAAEEYLPVDDDLIPTGDIAPVQNTDFDFRTPRGLRDVALDHNFCLSHRRENLRHVARLRSDLSGLTLDVETTEPGLQVYTAQHLPQQGVIGHDGQALGKHAGLALEAQAWPDTPNHPHFPPALLAKNATYYHTTRYVFATA</sequence>
<dbReference type="Gene3D" id="2.70.98.10">
    <property type="match status" value="1"/>
</dbReference>
<comment type="catalytic activity">
    <reaction evidence="5">
        <text>alpha-D-glucose = beta-D-glucose</text>
        <dbReference type="Rhea" id="RHEA:10264"/>
        <dbReference type="ChEBI" id="CHEBI:15903"/>
        <dbReference type="ChEBI" id="CHEBI:17925"/>
        <dbReference type="EC" id="5.1.3.3"/>
    </reaction>
</comment>
<evidence type="ECO:0000256" key="1">
    <source>
        <dbReference type="ARBA" id="ARBA00005028"/>
    </source>
</evidence>
<accession>A0ABT0M6F2</accession>
<dbReference type="SUPFAM" id="SSF74650">
    <property type="entry name" value="Galactose mutarotase-like"/>
    <property type="match status" value="1"/>
</dbReference>
<organism evidence="6 7">
    <name type="scientific">Roseinatronobacter domitianus</name>
    <dbReference type="NCBI Taxonomy" id="2940293"/>
    <lineage>
        <taxon>Bacteria</taxon>
        <taxon>Pseudomonadati</taxon>
        <taxon>Pseudomonadota</taxon>
        <taxon>Alphaproteobacteria</taxon>
        <taxon>Rhodobacterales</taxon>
        <taxon>Paracoccaceae</taxon>
        <taxon>Roseinatronobacter</taxon>
    </lineage>
</organism>
<dbReference type="RefSeq" id="WP_249060419.1">
    <property type="nucleotide sequence ID" value="NZ_JALZWP010000020.1"/>
</dbReference>